<dbReference type="AlphaFoldDB" id="A0AAN7K5X9"/>
<comment type="caution">
    <text evidence="1">The sequence shown here is derived from an EMBL/GenBank/DDBJ whole genome shotgun (WGS) entry which is preliminary data.</text>
</comment>
<evidence type="ECO:0000313" key="1">
    <source>
        <dbReference type="EMBL" id="KAK4761250.1"/>
    </source>
</evidence>
<proteinExistence type="predicted"/>
<dbReference type="EMBL" id="JAXIOK010000010">
    <property type="protein sequence ID" value="KAK4761250.1"/>
    <property type="molecule type" value="Genomic_DNA"/>
</dbReference>
<accession>A0AAN7K5X9</accession>
<evidence type="ECO:0000313" key="2">
    <source>
        <dbReference type="Proteomes" id="UP001345219"/>
    </source>
</evidence>
<dbReference type="Proteomes" id="UP001345219">
    <property type="component" value="Chromosome 5"/>
</dbReference>
<gene>
    <name evidence="1" type="ORF">SAY87_006143</name>
</gene>
<name>A0AAN7K5X9_9MYRT</name>
<sequence length="129" mass="14923">MLQKSSRFRWLKFHGVNSKKNLGIVSNLVICLCYGSRIKRWVLVPIEVVETVGMCPIHCHSLYLLIEVVSISTAITQSPVGAKLKLPSVSISTLKFHFLEVPVFLAKPWHGELDSFLQKLQRRRRRRRR</sequence>
<organism evidence="1 2">
    <name type="scientific">Trapa incisa</name>
    <dbReference type="NCBI Taxonomy" id="236973"/>
    <lineage>
        <taxon>Eukaryota</taxon>
        <taxon>Viridiplantae</taxon>
        <taxon>Streptophyta</taxon>
        <taxon>Embryophyta</taxon>
        <taxon>Tracheophyta</taxon>
        <taxon>Spermatophyta</taxon>
        <taxon>Magnoliopsida</taxon>
        <taxon>eudicotyledons</taxon>
        <taxon>Gunneridae</taxon>
        <taxon>Pentapetalae</taxon>
        <taxon>rosids</taxon>
        <taxon>malvids</taxon>
        <taxon>Myrtales</taxon>
        <taxon>Lythraceae</taxon>
        <taxon>Trapa</taxon>
    </lineage>
</organism>
<reference evidence="1 2" key="1">
    <citation type="journal article" date="2023" name="Hortic Res">
        <title>Pangenome of water caltrop reveals structural variations and asymmetric subgenome divergence after allopolyploidization.</title>
        <authorList>
            <person name="Zhang X."/>
            <person name="Chen Y."/>
            <person name="Wang L."/>
            <person name="Yuan Y."/>
            <person name="Fang M."/>
            <person name="Shi L."/>
            <person name="Lu R."/>
            <person name="Comes H.P."/>
            <person name="Ma Y."/>
            <person name="Chen Y."/>
            <person name="Huang G."/>
            <person name="Zhou Y."/>
            <person name="Zheng Z."/>
            <person name="Qiu Y."/>
        </authorList>
    </citation>
    <scope>NUCLEOTIDE SEQUENCE [LARGE SCALE GENOMIC DNA]</scope>
    <source>
        <tissue evidence="1">Roots</tissue>
    </source>
</reference>
<keyword evidence="2" id="KW-1185">Reference proteome</keyword>
<protein>
    <submittedName>
        <fullName evidence="1">Uncharacterized protein</fullName>
    </submittedName>
</protein>